<protein>
    <recommendedName>
        <fullName evidence="6">Protein FAR1-RELATED SEQUENCE</fullName>
    </recommendedName>
</protein>
<sequence>MLVDQLGRMKKLNAAFFYEYEVDEHGKMVRLFWADATSRKNYKHFPDVLSFDSTYSTNQYDMVFAPFTGINHHMQSVFFAAGFLADETIEEYTWMFQAFLRAMGGIAPRLIITDECARIAGDEKFWERLNKCVWRSEKPAKFEERWHSLISDFKLEGNVWLAKRFDLRKSWIPAYFMDIPLAGILRTTSRSESENAFFKSFVGRKLAYVEFWLRFDTALQCQRQEELIADNSSIHTTPTLLTTWEIERQGSEIFTHEVFALFQKRVNAAREDCDVQTTTIVDGTKIFEVSDAWGVREVHFDSTTMIAKCSCKLFECKGILCRHIIRVFRASKLNELPSIYVLKRWEKKCKRDAVYDGEGNLLEENAISSAETAIRRKIATARNMVEEIIRDARTSEEVIDFVNTGLSNLQSSLVQKFQTVPPTRHEEQETFIGTSIPTQVAVLTASDTCSRGTCARIRGHRDDAKRGAGKKKKKDPNLKVPRQCGLCKEVGFHDARKCPKKT</sequence>
<dbReference type="PANTHER" id="PTHR31669:SF306">
    <property type="entry name" value="PROTEIN FAR1-RELATED SEQUENCE"/>
    <property type="match status" value="1"/>
</dbReference>
<keyword evidence="9" id="KW-1185">Reference proteome</keyword>
<dbReference type="GO" id="GO:0008270">
    <property type="term" value="F:zinc ion binding"/>
    <property type="evidence" value="ECO:0007669"/>
    <property type="project" value="UniProtKB-UniRule"/>
</dbReference>
<dbReference type="InterPro" id="IPR031052">
    <property type="entry name" value="FHY3/FAR1"/>
</dbReference>
<dbReference type="PROSITE" id="PS50966">
    <property type="entry name" value="ZF_SWIM"/>
    <property type="match status" value="1"/>
</dbReference>
<evidence type="ECO:0000313" key="8">
    <source>
        <dbReference type="EMBL" id="KAK1686970.1"/>
    </source>
</evidence>
<dbReference type="Pfam" id="PF10551">
    <property type="entry name" value="MULE"/>
    <property type="match status" value="1"/>
</dbReference>
<organism evidence="8 9">
    <name type="scientific">Lolium multiflorum</name>
    <name type="common">Italian ryegrass</name>
    <name type="synonym">Lolium perenne subsp. multiflorum</name>
    <dbReference type="NCBI Taxonomy" id="4521"/>
    <lineage>
        <taxon>Eukaryota</taxon>
        <taxon>Viridiplantae</taxon>
        <taxon>Streptophyta</taxon>
        <taxon>Embryophyta</taxon>
        <taxon>Tracheophyta</taxon>
        <taxon>Spermatophyta</taxon>
        <taxon>Magnoliopsida</taxon>
        <taxon>Liliopsida</taxon>
        <taxon>Poales</taxon>
        <taxon>Poaceae</taxon>
        <taxon>BOP clade</taxon>
        <taxon>Pooideae</taxon>
        <taxon>Poodae</taxon>
        <taxon>Poeae</taxon>
        <taxon>Poeae Chloroplast Group 2 (Poeae type)</taxon>
        <taxon>Loliodinae</taxon>
        <taxon>Loliinae</taxon>
        <taxon>Lolium</taxon>
    </lineage>
</organism>
<evidence type="ECO:0000256" key="4">
    <source>
        <dbReference type="ARBA" id="ARBA00022833"/>
    </source>
</evidence>
<gene>
    <name evidence="8" type="ORF">QYE76_047818</name>
</gene>
<evidence type="ECO:0000256" key="2">
    <source>
        <dbReference type="ARBA" id="ARBA00022723"/>
    </source>
</evidence>
<keyword evidence="2 6" id="KW-0479">Metal-binding</keyword>
<evidence type="ECO:0000259" key="7">
    <source>
        <dbReference type="PROSITE" id="PS50966"/>
    </source>
</evidence>
<proteinExistence type="inferred from homology"/>
<dbReference type="GO" id="GO:0005634">
    <property type="term" value="C:nucleus"/>
    <property type="evidence" value="ECO:0007669"/>
    <property type="project" value="UniProtKB-SubCell"/>
</dbReference>
<keyword evidence="6" id="KW-0539">Nucleus</keyword>
<dbReference type="GO" id="GO:0006355">
    <property type="term" value="P:regulation of DNA-templated transcription"/>
    <property type="evidence" value="ECO:0007669"/>
    <property type="project" value="UniProtKB-UniRule"/>
</dbReference>
<dbReference type="InterPro" id="IPR006564">
    <property type="entry name" value="Znf_PMZ"/>
</dbReference>
<evidence type="ECO:0000256" key="3">
    <source>
        <dbReference type="ARBA" id="ARBA00022771"/>
    </source>
</evidence>
<feature type="domain" description="SWIM-type" evidence="7">
    <location>
        <begin position="296"/>
        <end position="332"/>
    </location>
</feature>
<comment type="subcellular location">
    <subcellularLocation>
        <location evidence="6">Nucleus</location>
    </subcellularLocation>
</comment>
<comment type="similarity">
    <text evidence="1 6">Belongs to the FHY3/FAR1 family.</text>
</comment>
<evidence type="ECO:0000256" key="6">
    <source>
        <dbReference type="RuleBase" id="RU367018"/>
    </source>
</evidence>
<dbReference type="Pfam" id="PF04434">
    <property type="entry name" value="SWIM"/>
    <property type="match status" value="1"/>
</dbReference>
<comment type="function">
    <text evidence="6">Putative transcription activator involved in regulating light control of development.</text>
</comment>
<reference evidence="8" key="1">
    <citation type="submission" date="2023-07" db="EMBL/GenBank/DDBJ databases">
        <title>A chromosome-level genome assembly of Lolium multiflorum.</title>
        <authorList>
            <person name="Chen Y."/>
            <person name="Copetti D."/>
            <person name="Kolliker R."/>
            <person name="Studer B."/>
        </authorList>
    </citation>
    <scope>NUCLEOTIDE SEQUENCE</scope>
    <source>
        <strain evidence="8">02402/16</strain>
        <tissue evidence="8">Leaf</tissue>
    </source>
</reference>
<dbReference type="InterPro" id="IPR007527">
    <property type="entry name" value="Znf_SWIM"/>
</dbReference>
<accession>A0AAD8WZZ1</accession>
<evidence type="ECO:0000256" key="5">
    <source>
        <dbReference type="PROSITE-ProRule" id="PRU00325"/>
    </source>
</evidence>
<evidence type="ECO:0000256" key="1">
    <source>
        <dbReference type="ARBA" id="ARBA00005889"/>
    </source>
</evidence>
<dbReference type="InterPro" id="IPR018289">
    <property type="entry name" value="MULE_transposase_dom"/>
</dbReference>
<comment type="caution">
    <text evidence="8">The sequence shown here is derived from an EMBL/GenBank/DDBJ whole genome shotgun (WGS) entry which is preliminary data.</text>
</comment>
<keyword evidence="4 6" id="KW-0862">Zinc</keyword>
<name>A0AAD8WZZ1_LOLMU</name>
<dbReference type="AlphaFoldDB" id="A0AAD8WZZ1"/>
<evidence type="ECO:0000313" key="9">
    <source>
        <dbReference type="Proteomes" id="UP001231189"/>
    </source>
</evidence>
<dbReference type="Proteomes" id="UP001231189">
    <property type="component" value="Unassembled WGS sequence"/>
</dbReference>
<keyword evidence="3 5" id="KW-0863">Zinc-finger</keyword>
<dbReference type="EMBL" id="JAUUTY010000002">
    <property type="protein sequence ID" value="KAK1686970.1"/>
    <property type="molecule type" value="Genomic_DNA"/>
</dbReference>
<dbReference type="SMART" id="SM00575">
    <property type="entry name" value="ZnF_PMZ"/>
    <property type="match status" value="1"/>
</dbReference>
<dbReference type="PANTHER" id="PTHR31669">
    <property type="entry name" value="PROTEIN FAR1-RELATED SEQUENCE 10-RELATED"/>
    <property type="match status" value="1"/>
</dbReference>